<name>A0A0L8KHF4_STRVR</name>
<dbReference type="EMBL" id="LGUP01000165">
    <property type="protein sequence ID" value="KOG25164.1"/>
    <property type="molecule type" value="Genomic_DNA"/>
</dbReference>
<evidence type="ECO:0000259" key="2">
    <source>
        <dbReference type="Pfam" id="PF18476"/>
    </source>
</evidence>
<proteinExistence type="predicted"/>
<dbReference type="InterPro" id="IPR041578">
    <property type="entry name" value="PIN_8"/>
</dbReference>
<dbReference type="Proteomes" id="UP000037023">
    <property type="component" value="Unassembled WGS sequence"/>
</dbReference>
<comment type="caution">
    <text evidence="3">The sequence shown here is derived from an EMBL/GenBank/DDBJ whole genome shotgun (WGS) entry which is preliminary data.</text>
</comment>
<evidence type="ECO:0000313" key="3">
    <source>
        <dbReference type="EMBL" id="KOG25164.1"/>
    </source>
</evidence>
<organism evidence="3 4">
    <name type="scientific">Streptomyces viridochromogenes</name>
    <dbReference type="NCBI Taxonomy" id="1938"/>
    <lineage>
        <taxon>Bacteria</taxon>
        <taxon>Bacillati</taxon>
        <taxon>Actinomycetota</taxon>
        <taxon>Actinomycetes</taxon>
        <taxon>Kitasatosporales</taxon>
        <taxon>Streptomycetaceae</taxon>
        <taxon>Streptomyces</taxon>
    </lineage>
</organism>
<dbReference type="SUPFAM" id="SSF88723">
    <property type="entry name" value="PIN domain-like"/>
    <property type="match status" value="1"/>
</dbReference>
<dbReference type="InterPro" id="IPR029060">
    <property type="entry name" value="PIN-like_dom_sf"/>
</dbReference>
<protein>
    <recommendedName>
        <fullName evidence="2">PIN like domain-containing protein</fullName>
    </recommendedName>
</protein>
<evidence type="ECO:0000313" key="4">
    <source>
        <dbReference type="Proteomes" id="UP000037023"/>
    </source>
</evidence>
<reference evidence="3 4" key="1">
    <citation type="submission" date="2015-06" db="EMBL/GenBank/DDBJ databases">
        <authorList>
            <person name="Hoefler B.C."/>
            <person name="Straight P.D."/>
        </authorList>
    </citation>
    <scope>NUCLEOTIDE SEQUENCE [LARGE SCALE GENOMIC DNA]</scope>
    <source>
        <strain evidence="3 4">NRRL 3427</strain>
    </source>
</reference>
<sequence>MGYKDNPEGQTTGRGIFDCDGAHRTPLKSDYERVFQSGMIVLDTNVLLNLYRSNARTRQDTFAVLSKLRDRLWVPHQVLTEFWRNRELRSIRHHHSTRAKETSLALDKARRSAHDAVDRWVKDVRLKQDEGVTLRIDEGLKTLAEAIDGLREIIDAQAERDALLGTAETHSDPVLADLEPLLQGRIGEPLPTDEYDKAVQAAQKRADEEIPPGYEDFKTKPPERAAGDYLLWVQLLKEAQNHEGDVLLVTGDVKKDWWHPKDGDISARPRAELVVELREHAGVQLYMLTPADLLKWAEELLEGLDVDKDSVDDLEQLREADREETTAETGWTRQSLGIFVEHLRVRYPAHAKVIIAAAANGGFVDRATVYDLAGYPDDRRLKGFTRPISTVARELEDQGLLTGEESFLLHTIYGSPTEPSWATGFRIPDEAVPILLETFVEPGRSPQPPKGEGDPGDGSKPSETER</sequence>
<evidence type="ECO:0000256" key="1">
    <source>
        <dbReference type="SAM" id="MobiDB-lite"/>
    </source>
</evidence>
<feature type="domain" description="PIN like" evidence="2">
    <location>
        <begin position="39"/>
        <end position="273"/>
    </location>
</feature>
<dbReference type="Pfam" id="PF18476">
    <property type="entry name" value="PIN_8"/>
    <property type="match status" value="1"/>
</dbReference>
<gene>
    <name evidence="3" type="ORF">ADK34_17930</name>
</gene>
<dbReference type="RefSeq" id="WP_033203937.1">
    <property type="nucleotide sequence ID" value="NZ_LGUP01000165.1"/>
</dbReference>
<dbReference type="PATRIC" id="fig|1938.6.peg.3871"/>
<dbReference type="AlphaFoldDB" id="A0A0L8KHF4"/>
<feature type="region of interest" description="Disordered" evidence="1">
    <location>
        <begin position="439"/>
        <end position="466"/>
    </location>
</feature>
<dbReference type="OrthoDB" id="9182727at2"/>
<accession>A0A0L8KHF4</accession>